<protein>
    <submittedName>
        <fullName evidence="3">Kelch-like protein 20</fullName>
    </submittedName>
</protein>
<name>A0A6F9DGW1_9ASCI</name>
<proteinExistence type="evidence at transcript level"/>
<reference evidence="3" key="1">
    <citation type="submission" date="2020-04" db="EMBL/GenBank/DDBJ databases">
        <authorList>
            <person name="Neveu A P."/>
        </authorList>
    </citation>
    <scope>NUCLEOTIDE SEQUENCE</scope>
    <source>
        <tissue evidence="3">Whole embryo</tissue>
    </source>
</reference>
<dbReference type="AlphaFoldDB" id="A0A6F9DGW1"/>
<dbReference type="SMART" id="SM00225">
    <property type="entry name" value="BTB"/>
    <property type="match status" value="1"/>
</dbReference>
<dbReference type="EMBL" id="LR786283">
    <property type="protein sequence ID" value="CAB3259754.1"/>
    <property type="molecule type" value="mRNA"/>
</dbReference>
<dbReference type="InterPro" id="IPR000210">
    <property type="entry name" value="BTB/POZ_dom"/>
</dbReference>
<feature type="region of interest" description="Disordered" evidence="1">
    <location>
        <begin position="275"/>
        <end position="294"/>
    </location>
</feature>
<dbReference type="InterPro" id="IPR011333">
    <property type="entry name" value="SKP1/BTB/POZ_sf"/>
</dbReference>
<dbReference type="SMART" id="SM00875">
    <property type="entry name" value="BACK"/>
    <property type="match status" value="1"/>
</dbReference>
<evidence type="ECO:0000313" key="3">
    <source>
        <dbReference type="EMBL" id="CAB3259754.1"/>
    </source>
</evidence>
<dbReference type="Pfam" id="PF00651">
    <property type="entry name" value="BTB"/>
    <property type="match status" value="1"/>
</dbReference>
<dbReference type="Pfam" id="PF07707">
    <property type="entry name" value="BACK"/>
    <property type="match status" value="1"/>
</dbReference>
<evidence type="ECO:0000256" key="1">
    <source>
        <dbReference type="SAM" id="MobiDB-lite"/>
    </source>
</evidence>
<evidence type="ECO:0000259" key="2">
    <source>
        <dbReference type="PROSITE" id="PS50097"/>
    </source>
</evidence>
<dbReference type="Gene3D" id="3.30.710.10">
    <property type="entry name" value="Potassium Channel Kv1.1, Chain A"/>
    <property type="match status" value="1"/>
</dbReference>
<dbReference type="PROSITE" id="PS50097">
    <property type="entry name" value="BTB"/>
    <property type="match status" value="1"/>
</dbReference>
<dbReference type="PANTHER" id="PTHR45632:SF30">
    <property type="entry name" value="BTB DOMAIN-CONTAINING PROTEIN"/>
    <property type="match status" value="1"/>
</dbReference>
<organism evidence="3">
    <name type="scientific">Phallusia mammillata</name>
    <dbReference type="NCBI Taxonomy" id="59560"/>
    <lineage>
        <taxon>Eukaryota</taxon>
        <taxon>Metazoa</taxon>
        <taxon>Chordata</taxon>
        <taxon>Tunicata</taxon>
        <taxon>Ascidiacea</taxon>
        <taxon>Phlebobranchia</taxon>
        <taxon>Ascidiidae</taxon>
        <taxon>Phallusia</taxon>
    </lineage>
</organism>
<dbReference type="SUPFAM" id="SSF54695">
    <property type="entry name" value="POZ domain"/>
    <property type="match status" value="1"/>
</dbReference>
<feature type="domain" description="BTB" evidence="2">
    <location>
        <begin position="30"/>
        <end position="97"/>
    </location>
</feature>
<dbReference type="PANTHER" id="PTHR45632">
    <property type="entry name" value="LD33804P"/>
    <property type="match status" value="1"/>
</dbReference>
<gene>
    <name evidence="3" type="primary">Klhl20-004</name>
</gene>
<accession>A0A6F9DGW1</accession>
<dbReference type="InterPro" id="IPR011705">
    <property type="entry name" value="BACK"/>
</dbReference>
<sequence length="488" mass="56506">MRPSLLERRTHQENILSYLNLDRKGAKRHCDKVLQSDEKTYPVHACIIGAASDYFRTMFEVEMKEKYQDVVPVENIPHKRLERLLDFAYLGDIEVTEDNVVEVLEDAEYTQMKELKVFCNNCILQMVSVENCLKVRAHALRYNLENVVVMTNETIAQNFPTIFKQESFLQLDVGDVSDIIQLRNNNCEETVFNGIVQWVKYNPLQRDELFVSLFSQLNLSSMGTDFLSEIYKEELVLNNFACNKMLLEAFIRLNKPASVKPDTVVPRRQGIEEDAEPSTSAACRAHNSKHRRKTNYDQIPTTYDTYFLTEDLTQSFTLNPFTCYDVMEFIHLCPEVFEAFSKQFRPARVEILKRRANTVEGFSLFHVVKFTSGSEEVGIEHPGFTKQFQQKCKKQLDNFLSNCVSRTKTFEIDAITAVRSWMGWDSDDEGLILFQSQLNTFCEVFARWNDMRKGNVSITGYQSQVDKAFNILQGSIKVKKAELQACKR</sequence>
<dbReference type="Gene3D" id="1.25.40.420">
    <property type="match status" value="1"/>
</dbReference>